<feature type="region of interest" description="Disordered" evidence="1">
    <location>
        <begin position="72"/>
        <end position="126"/>
    </location>
</feature>
<evidence type="ECO:0000313" key="5">
    <source>
        <dbReference type="Proteomes" id="UP000827549"/>
    </source>
</evidence>
<feature type="region of interest" description="Disordered" evidence="1">
    <location>
        <begin position="154"/>
        <end position="202"/>
    </location>
</feature>
<keyword evidence="2" id="KW-0472">Membrane</keyword>
<keyword evidence="2" id="KW-1133">Transmembrane helix</keyword>
<reference evidence="4" key="1">
    <citation type="submission" date="2023-10" db="EMBL/GenBank/DDBJ databases">
        <authorList>
            <person name="Noh H."/>
        </authorList>
    </citation>
    <scope>NUCLEOTIDE SEQUENCE</scope>
    <source>
        <strain evidence="4">DUCC4014</strain>
    </source>
</reference>
<proteinExistence type="predicted"/>
<evidence type="ECO:0000256" key="1">
    <source>
        <dbReference type="SAM" id="MobiDB-lite"/>
    </source>
</evidence>
<keyword evidence="2" id="KW-0812">Transmembrane</keyword>
<accession>A0AAF0YDG3</accession>
<sequence>MSTAIALALAGALLQAPGAVAARSICYDRYGRAYYCNRLSTGARIGIGIGVAVFVFLLLTLCGVARRKRQQAANAQFRPPPVQTNNVQPSVPYGNNPPPPQGVYGGYSAYGNPAPPPNSYQPGGAAAGYYGQSRTADGAQGGGDVEHGYEYEQAKENELKGGIDSPPVYGQGNSYAPPSGPPPHANNTSSYAPPTGPPPGKN</sequence>
<dbReference type="RefSeq" id="XP_062630423.1">
    <property type="nucleotide sequence ID" value="XM_062774439.1"/>
</dbReference>
<protein>
    <submittedName>
        <fullName evidence="4">Uncharacterized protein</fullName>
    </submittedName>
</protein>
<feature type="signal peptide" evidence="3">
    <location>
        <begin position="1"/>
        <end position="21"/>
    </location>
</feature>
<feature type="chain" id="PRO_5041999358" evidence="3">
    <location>
        <begin position="22"/>
        <end position="202"/>
    </location>
</feature>
<evidence type="ECO:0000256" key="2">
    <source>
        <dbReference type="SAM" id="Phobius"/>
    </source>
</evidence>
<feature type="transmembrane region" description="Helical" evidence="2">
    <location>
        <begin position="46"/>
        <end position="65"/>
    </location>
</feature>
<organism evidence="4 5">
    <name type="scientific">Vanrija pseudolonga</name>
    <dbReference type="NCBI Taxonomy" id="143232"/>
    <lineage>
        <taxon>Eukaryota</taxon>
        <taxon>Fungi</taxon>
        <taxon>Dikarya</taxon>
        <taxon>Basidiomycota</taxon>
        <taxon>Agaricomycotina</taxon>
        <taxon>Tremellomycetes</taxon>
        <taxon>Trichosporonales</taxon>
        <taxon>Trichosporonaceae</taxon>
        <taxon>Vanrija</taxon>
    </lineage>
</organism>
<evidence type="ECO:0000313" key="4">
    <source>
        <dbReference type="EMBL" id="WOO84397.1"/>
    </source>
</evidence>
<dbReference type="AlphaFoldDB" id="A0AAF0YDG3"/>
<dbReference type="Proteomes" id="UP000827549">
    <property type="component" value="Chromosome 6"/>
</dbReference>
<keyword evidence="5" id="KW-1185">Reference proteome</keyword>
<evidence type="ECO:0000256" key="3">
    <source>
        <dbReference type="SAM" id="SignalP"/>
    </source>
</evidence>
<name>A0AAF0YDG3_9TREE</name>
<dbReference type="GeneID" id="87811088"/>
<gene>
    <name evidence="4" type="ORF">LOC62_06G007918</name>
</gene>
<keyword evidence="3" id="KW-0732">Signal</keyword>
<dbReference type="EMBL" id="CP086719">
    <property type="protein sequence ID" value="WOO84397.1"/>
    <property type="molecule type" value="Genomic_DNA"/>
</dbReference>